<feature type="domain" description="Response regulatory" evidence="5">
    <location>
        <begin position="3"/>
        <end position="119"/>
    </location>
</feature>
<reference evidence="6" key="2">
    <citation type="submission" date="2020-09" db="EMBL/GenBank/DDBJ databases">
        <authorList>
            <person name="Sun Q."/>
            <person name="Zhou Y."/>
        </authorList>
    </citation>
    <scope>NUCLEOTIDE SEQUENCE</scope>
    <source>
        <strain evidence="6">CGMCC 1.15290</strain>
    </source>
</reference>
<keyword evidence="1 3" id="KW-0597">Phosphoprotein</keyword>
<dbReference type="InterPro" id="IPR000792">
    <property type="entry name" value="Tscrpt_reg_LuxR_C"/>
</dbReference>
<keyword evidence="7" id="KW-1185">Reference proteome</keyword>
<dbReference type="EMBL" id="BMIB01000004">
    <property type="protein sequence ID" value="GGH74476.1"/>
    <property type="molecule type" value="Genomic_DNA"/>
</dbReference>
<dbReference type="Pfam" id="PF00072">
    <property type="entry name" value="Response_reg"/>
    <property type="match status" value="1"/>
</dbReference>
<name>A0A917MXP6_9BACT</name>
<evidence type="ECO:0000259" key="4">
    <source>
        <dbReference type="PROSITE" id="PS50043"/>
    </source>
</evidence>
<dbReference type="InterPro" id="IPR011006">
    <property type="entry name" value="CheY-like_superfamily"/>
</dbReference>
<evidence type="ECO:0000256" key="3">
    <source>
        <dbReference type="PROSITE-ProRule" id="PRU00169"/>
    </source>
</evidence>
<dbReference type="PROSITE" id="PS00622">
    <property type="entry name" value="HTH_LUXR_1"/>
    <property type="match status" value="1"/>
</dbReference>
<dbReference type="PRINTS" id="PR00038">
    <property type="entry name" value="HTHLUXR"/>
</dbReference>
<evidence type="ECO:0000256" key="2">
    <source>
        <dbReference type="ARBA" id="ARBA00023125"/>
    </source>
</evidence>
<evidence type="ECO:0000259" key="5">
    <source>
        <dbReference type="PROSITE" id="PS50110"/>
    </source>
</evidence>
<dbReference type="CDD" id="cd06170">
    <property type="entry name" value="LuxR_C_like"/>
    <property type="match status" value="1"/>
</dbReference>
<evidence type="ECO:0000313" key="6">
    <source>
        <dbReference type="EMBL" id="GGH74476.1"/>
    </source>
</evidence>
<dbReference type="SMART" id="SM00421">
    <property type="entry name" value="HTH_LUXR"/>
    <property type="match status" value="1"/>
</dbReference>
<gene>
    <name evidence="6" type="primary">gacA</name>
    <name evidence="6" type="ORF">GCM10011379_37100</name>
</gene>
<reference evidence="6" key="1">
    <citation type="journal article" date="2014" name="Int. J. Syst. Evol. Microbiol.">
        <title>Complete genome sequence of Corynebacterium casei LMG S-19264T (=DSM 44701T), isolated from a smear-ripened cheese.</title>
        <authorList>
            <consortium name="US DOE Joint Genome Institute (JGI-PGF)"/>
            <person name="Walter F."/>
            <person name="Albersmeier A."/>
            <person name="Kalinowski J."/>
            <person name="Ruckert C."/>
        </authorList>
    </citation>
    <scope>NUCLEOTIDE SEQUENCE</scope>
    <source>
        <strain evidence="6">CGMCC 1.15290</strain>
    </source>
</reference>
<dbReference type="InterPro" id="IPR058245">
    <property type="entry name" value="NreC/VraR/RcsB-like_REC"/>
</dbReference>
<dbReference type="PROSITE" id="PS50110">
    <property type="entry name" value="RESPONSE_REGULATORY"/>
    <property type="match status" value="1"/>
</dbReference>
<sequence length="206" mass="23067">MIKVAITDDQAIVRYGVGRILEEEQGIVVTGVYTGGDSLLAGLTQSQPDVLLLDIQMPGKNGIELAGIISKQYPFVHIIALTNIDSPEQARDMLQQGCLGYLLKDTEPRVLVEAIKTVNRGEQFIYDELKKQLLNLLSQNQDNIITRREKEVLHLIVEGFTNQQIADQLFLSLRTVENHRNRLLQKLGVKNTAALVKLALQKKLVQ</sequence>
<dbReference type="SMART" id="SM00448">
    <property type="entry name" value="REC"/>
    <property type="match status" value="1"/>
</dbReference>
<dbReference type="InterPro" id="IPR001789">
    <property type="entry name" value="Sig_transdc_resp-reg_receiver"/>
</dbReference>
<dbReference type="SUPFAM" id="SSF52172">
    <property type="entry name" value="CheY-like"/>
    <property type="match status" value="1"/>
</dbReference>
<dbReference type="Gene3D" id="3.40.50.2300">
    <property type="match status" value="1"/>
</dbReference>
<proteinExistence type="predicted"/>
<accession>A0A917MXP6</accession>
<dbReference type="GO" id="GO:0003677">
    <property type="term" value="F:DNA binding"/>
    <property type="evidence" value="ECO:0007669"/>
    <property type="project" value="UniProtKB-KW"/>
</dbReference>
<protein>
    <submittedName>
        <fullName evidence="6">DNA-binding response regulator</fullName>
    </submittedName>
</protein>
<organism evidence="6 7">
    <name type="scientific">Filimonas zeae</name>
    <dbReference type="NCBI Taxonomy" id="1737353"/>
    <lineage>
        <taxon>Bacteria</taxon>
        <taxon>Pseudomonadati</taxon>
        <taxon>Bacteroidota</taxon>
        <taxon>Chitinophagia</taxon>
        <taxon>Chitinophagales</taxon>
        <taxon>Chitinophagaceae</taxon>
        <taxon>Filimonas</taxon>
    </lineage>
</organism>
<dbReference type="GO" id="GO:0006355">
    <property type="term" value="P:regulation of DNA-templated transcription"/>
    <property type="evidence" value="ECO:0007669"/>
    <property type="project" value="InterPro"/>
</dbReference>
<dbReference type="AlphaFoldDB" id="A0A917MXP6"/>
<feature type="domain" description="HTH luxR-type" evidence="4">
    <location>
        <begin position="138"/>
        <end position="203"/>
    </location>
</feature>
<dbReference type="RefSeq" id="WP_188955111.1">
    <property type="nucleotide sequence ID" value="NZ_BMIB01000004.1"/>
</dbReference>
<dbReference type="PANTHER" id="PTHR43214">
    <property type="entry name" value="TWO-COMPONENT RESPONSE REGULATOR"/>
    <property type="match status" value="1"/>
</dbReference>
<dbReference type="GO" id="GO:0000160">
    <property type="term" value="P:phosphorelay signal transduction system"/>
    <property type="evidence" value="ECO:0007669"/>
    <property type="project" value="InterPro"/>
</dbReference>
<dbReference type="SUPFAM" id="SSF46894">
    <property type="entry name" value="C-terminal effector domain of the bipartite response regulators"/>
    <property type="match status" value="1"/>
</dbReference>
<dbReference type="InterPro" id="IPR039420">
    <property type="entry name" value="WalR-like"/>
</dbReference>
<dbReference type="CDD" id="cd17535">
    <property type="entry name" value="REC_NarL-like"/>
    <property type="match status" value="1"/>
</dbReference>
<evidence type="ECO:0000313" key="7">
    <source>
        <dbReference type="Proteomes" id="UP000627292"/>
    </source>
</evidence>
<feature type="modified residue" description="4-aspartylphosphate" evidence="3">
    <location>
        <position position="54"/>
    </location>
</feature>
<dbReference type="InterPro" id="IPR016032">
    <property type="entry name" value="Sig_transdc_resp-reg_C-effctor"/>
</dbReference>
<dbReference type="Proteomes" id="UP000627292">
    <property type="component" value="Unassembled WGS sequence"/>
</dbReference>
<keyword evidence="2 6" id="KW-0238">DNA-binding</keyword>
<dbReference type="Pfam" id="PF00196">
    <property type="entry name" value="GerE"/>
    <property type="match status" value="1"/>
</dbReference>
<dbReference type="PROSITE" id="PS50043">
    <property type="entry name" value="HTH_LUXR_2"/>
    <property type="match status" value="1"/>
</dbReference>
<comment type="caution">
    <text evidence="6">The sequence shown here is derived from an EMBL/GenBank/DDBJ whole genome shotgun (WGS) entry which is preliminary data.</text>
</comment>
<evidence type="ECO:0000256" key="1">
    <source>
        <dbReference type="ARBA" id="ARBA00022553"/>
    </source>
</evidence>